<dbReference type="InterPro" id="IPR007343">
    <property type="entry name" value="Uncharacterised_pept_Zn_put"/>
</dbReference>
<keyword evidence="4 5" id="KW-0472">Membrane</keyword>
<feature type="transmembrane region" description="Helical" evidence="5">
    <location>
        <begin position="32"/>
        <end position="55"/>
    </location>
</feature>
<name>A0A846M2S4_9SPHN</name>
<keyword evidence="7" id="KW-1185">Reference proteome</keyword>
<keyword evidence="3 5" id="KW-1133">Transmembrane helix</keyword>
<dbReference type="Proteomes" id="UP000576821">
    <property type="component" value="Unassembled WGS sequence"/>
</dbReference>
<dbReference type="PANTHER" id="PTHR30168">
    <property type="entry name" value="PUTATIVE MEMBRANE PROTEIN YPFJ"/>
    <property type="match status" value="1"/>
</dbReference>
<evidence type="ECO:0000256" key="1">
    <source>
        <dbReference type="ARBA" id="ARBA00004167"/>
    </source>
</evidence>
<dbReference type="PANTHER" id="PTHR30168:SF0">
    <property type="entry name" value="INNER MEMBRANE PROTEIN"/>
    <property type="match status" value="1"/>
</dbReference>
<evidence type="ECO:0000256" key="5">
    <source>
        <dbReference type="SAM" id="Phobius"/>
    </source>
</evidence>
<evidence type="ECO:0000256" key="2">
    <source>
        <dbReference type="ARBA" id="ARBA00022692"/>
    </source>
</evidence>
<comment type="subcellular location">
    <subcellularLocation>
        <location evidence="1">Membrane</location>
        <topology evidence="1">Single-pass membrane protein</topology>
    </subcellularLocation>
</comment>
<reference evidence="6 7" key="1">
    <citation type="submission" date="2020-03" db="EMBL/GenBank/DDBJ databases">
        <title>Genomic Encyclopedia of Type Strains, Phase IV (KMG-IV): sequencing the most valuable type-strain genomes for metagenomic binning, comparative biology and taxonomic classification.</title>
        <authorList>
            <person name="Goeker M."/>
        </authorList>
    </citation>
    <scope>NUCLEOTIDE SEQUENCE [LARGE SCALE GENOMIC DNA]</scope>
    <source>
        <strain evidence="6 7">DSM 21299</strain>
    </source>
</reference>
<proteinExistence type="predicted"/>
<dbReference type="RefSeq" id="WP_167301784.1">
    <property type="nucleotide sequence ID" value="NZ_JAASQR010000001.1"/>
</dbReference>
<accession>A0A846M2S4</accession>
<evidence type="ECO:0000256" key="4">
    <source>
        <dbReference type="ARBA" id="ARBA00023136"/>
    </source>
</evidence>
<dbReference type="Pfam" id="PF04228">
    <property type="entry name" value="Zn_peptidase"/>
    <property type="match status" value="1"/>
</dbReference>
<dbReference type="AlphaFoldDB" id="A0A846M2S4"/>
<dbReference type="EMBL" id="JAASQR010000001">
    <property type="protein sequence ID" value="NIJ15090.1"/>
    <property type="molecule type" value="Genomic_DNA"/>
</dbReference>
<evidence type="ECO:0008006" key="8">
    <source>
        <dbReference type="Google" id="ProtNLM"/>
    </source>
</evidence>
<organism evidence="6 7">
    <name type="scientific">Sphingobium vermicomposti</name>
    <dbReference type="NCBI Taxonomy" id="529005"/>
    <lineage>
        <taxon>Bacteria</taxon>
        <taxon>Pseudomonadati</taxon>
        <taxon>Pseudomonadota</taxon>
        <taxon>Alphaproteobacteria</taxon>
        <taxon>Sphingomonadales</taxon>
        <taxon>Sphingomonadaceae</taxon>
        <taxon>Sphingobium</taxon>
    </lineage>
</organism>
<evidence type="ECO:0000313" key="6">
    <source>
        <dbReference type="EMBL" id="NIJ15090.1"/>
    </source>
</evidence>
<evidence type="ECO:0000256" key="3">
    <source>
        <dbReference type="ARBA" id="ARBA00022989"/>
    </source>
</evidence>
<evidence type="ECO:0000313" key="7">
    <source>
        <dbReference type="Proteomes" id="UP000576821"/>
    </source>
</evidence>
<comment type="caution">
    <text evidence="6">The sequence shown here is derived from an EMBL/GenBank/DDBJ whole genome shotgun (WGS) entry which is preliminary data.</text>
</comment>
<dbReference type="GO" id="GO:0016020">
    <property type="term" value="C:membrane"/>
    <property type="evidence" value="ECO:0007669"/>
    <property type="project" value="UniProtKB-SubCell"/>
</dbReference>
<gene>
    <name evidence="6" type="ORF">FHS54_000039</name>
</gene>
<sequence>MRLDDERESSNFEVQDGRAGGFGGGLGGGLGMLLPFIGSRFGCGGIVVVLIILAVMGVNPLSLLGGGGGPVQQNVSVSRDPQKLTDIQRWSLRVLGSTERVWDQIYKEAGQQYRPTVLSFYSQNGASGCGAAQSAMGPFYCPNDQKVYLDTDFFTELRQRFGAPGDFAQAYVIAHEVGHHVQDLQGTLAEVNQRQRAVSEADGNALQVQVELQADCYAGVWARRTGLMEAGDLEEGMTAAQAIGDDTLQKAAGRRPVPESFTHGSSTERMQWLNKGLESGDPAQCDTFAATGAAAGAAGRKGGRSPG</sequence>
<keyword evidence="2 5" id="KW-0812">Transmembrane</keyword>
<protein>
    <recommendedName>
        <fullName evidence="8">Zinc metalloprotease</fullName>
    </recommendedName>
</protein>